<feature type="region of interest" description="Disordered" evidence="15">
    <location>
        <begin position="834"/>
        <end position="922"/>
    </location>
</feature>
<dbReference type="InterPro" id="IPR037749">
    <property type="entry name" value="Ext_Synaptotagmin_C2B"/>
</dbReference>
<feature type="domain" description="C2" evidence="16">
    <location>
        <begin position="1637"/>
        <end position="1780"/>
    </location>
</feature>
<keyword evidence="10" id="KW-0106">Calcium</keyword>
<feature type="domain" description="C2" evidence="16">
    <location>
        <begin position="227"/>
        <end position="347"/>
    </location>
</feature>
<dbReference type="Gene3D" id="2.60.40.150">
    <property type="entry name" value="C2 domain"/>
    <property type="match status" value="17"/>
</dbReference>
<accession>A0A8U1H541</accession>
<feature type="region of interest" description="Disordered" evidence="15">
    <location>
        <begin position="1565"/>
        <end position="1652"/>
    </location>
</feature>
<keyword evidence="11" id="KW-1133">Transmembrane helix</keyword>
<feature type="region of interest" description="Disordered" evidence="15">
    <location>
        <begin position="2889"/>
        <end position="2956"/>
    </location>
</feature>
<evidence type="ECO:0000256" key="10">
    <source>
        <dbReference type="ARBA" id="ARBA00022837"/>
    </source>
</evidence>
<dbReference type="FunFam" id="2.60.40.150:FF:000106">
    <property type="entry name" value="extended synaptotagmin-1 isoform X1"/>
    <property type="match status" value="8"/>
</dbReference>
<feature type="domain" description="C2" evidence="16">
    <location>
        <begin position="3008"/>
        <end position="3130"/>
    </location>
</feature>
<feature type="compositionally biased region" description="Low complexity" evidence="15">
    <location>
        <begin position="2897"/>
        <end position="2907"/>
    </location>
</feature>
<dbReference type="InterPro" id="IPR037752">
    <property type="entry name" value="C2C_KIAA1228"/>
</dbReference>
<dbReference type="PANTHER" id="PTHR45761">
    <property type="entry name" value="EXTENDED SYNAPTOTAGMIN-LIKE PROTEIN 2, ISOFORM C"/>
    <property type="match status" value="1"/>
</dbReference>
<dbReference type="PANTHER" id="PTHR45761:SF7">
    <property type="entry name" value="EXTENDED SYNAPTOTAGMIN-1 ISOFORM X1"/>
    <property type="match status" value="1"/>
</dbReference>
<dbReference type="Proteomes" id="UP000808372">
    <property type="component" value="Chromosome 20"/>
</dbReference>
<dbReference type="GO" id="GO:0008429">
    <property type="term" value="F:phosphatidylethanolamine binding"/>
    <property type="evidence" value="ECO:0007669"/>
    <property type="project" value="TreeGrafter"/>
</dbReference>
<evidence type="ECO:0000256" key="9">
    <source>
        <dbReference type="ARBA" id="ARBA00022824"/>
    </source>
</evidence>
<feature type="compositionally biased region" description="Pro residues" evidence="15">
    <location>
        <begin position="1225"/>
        <end position="1238"/>
    </location>
</feature>
<keyword evidence="6" id="KW-0812">Transmembrane</keyword>
<dbReference type="FunFam" id="2.60.40.150:FF:000025">
    <property type="entry name" value="Extended synaptotagmin 2"/>
    <property type="match status" value="6"/>
</dbReference>
<feature type="compositionally biased region" description="Pro residues" evidence="15">
    <location>
        <begin position="1596"/>
        <end position="1609"/>
    </location>
</feature>
<dbReference type="InterPro" id="IPR031468">
    <property type="entry name" value="SMP_LBD"/>
</dbReference>
<feature type="domain" description="C2" evidence="16">
    <location>
        <begin position="686"/>
        <end position="802"/>
    </location>
</feature>
<feature type="domain" description="C2" evidence="16">
    <location>
        <begin position="3158"/>
        <end position="3274"/>
    </location>
</feature>
<dbReference type="InterPro" id="IPR051634">
    <property type="entry name" value="Extended_Synaptotagmin"/>
</dbReference>
<evidence type="ECO:0000256" key="8">
    <source>
        <dbReference type="ARBA" id="ARBA00022737"/>
    </source>
</evidence>
<feature type="domain" description="C2" evidence="16">
    <location>
        <begin position="2256"/>
        <end position="2372"/>
    </location>
</feature>
<evidence type="ECO:0000259" key="17">
    <source>
        <dbReference type="PROSITE" id="PS51847"/>
    </source>
</evidence>
<dbReference type="CDD" id="cd08391">
    <property type="entry name" value="C2A_C2C_Synaptotagmin_like"/>
    <property type="match status" value="8"/>
</dbReference>
<comment type="subcellular location">
    <subcellularLocation>
        <location evidence="1">Cell membrane</location>
        <topology evidence="1">Peripheral membrane protein</topology>
    </subcellularLocation>
    <subcellularLocation>
        <location evidence="2">Endoplasmic reticulum membrane</location>
        <topology evidence="2">Multi-pass membrane protein</topology>
    </subcellularLocation>
</comment>
<reference evidence="19" key="1">
    <citation type="submission" date="2025-08" db="UniProtKB">
        <authorList>
            <consortium name="RefSeq"/>
        </authorList>
    </citation>
    <scope>IDENTIFICATION</scope>
    <source>
        <tissue evidence="19">White muscle</tissue>
    </source>
</reference>
<evidence type="ECO:0000313" key="18">
    <source>
        <dbReference type="Proteomes" id="UP000808372"/>
    </source>
</evidence>
<dbReference type="CDD" id="cd04050">
    <property type="entry name" value="C2B_Synaptotagmin-like"/>
    <property type="match status" value="8"/>
</dbReference>
<dbReference type="CDD" id="cd04030">
    <property type="entry name" value="C2C_KIAA1228"/>
    <property type="match status" value="1"/>
</dbReference>
<keyword evidence="4" id="KW-0813">Transport</keyword>
<keyword evidence="14" id="KW-0472">Membrane</keyword>
<proteinExistence type="inferred from homology"/>
<evidence type="ECO:0000313" key="19">
    <source>
        <dbReference type="RefSeq" id="XP_038871304.1"/>
    </source>
</evidence>
<evidence type="ECO:0000256" key="5">
    <source>
        <dbReference type="ARBA" id="ARBA00022475"/>
    </source>
</evidence>
<feature type="compositionally biased region" description="Basic and acidic residues" evidence="15">
    <location>
        <begin position="1612"/>
        <end position="1629"/>
    </location>
</feature>
<dbReference type="GO" id="GO:0005544">
    <property type="term" value="F:calcium-dependent phospholipid binding"/>
    <property type="evidence" value="ECO:0007669"/>
    <property type="project" value="TreeGrafter"/>
</dbReference>
<evidence type="ECO:0000256" key="11">
    <source>
        <dbReference type="ARBA" id="ARBA00022989"/>
    </source>
</evidence>
<evidence type="ECO:0000256" key="6">
    <source>
        <dbReference type="ARBA" id="ARBA00022692"/>
    </source>
</evidence>
<dbReference type="PROSITE" id="PS51847">
    <property type="entry name" value="SMP"/>
    <property type="match status" value="1"/>
</dbReference>
<dbReference type="InterPro" id="IPR037733">
    <property type="entry name" value="Ext_Synaptotagmin_C2A"/>
</dbReference>
<evidence type="ECO:0000256" key="13">
    <source>
        <dbReference type="ARBA" id="ARBA00023121"/>
    </source>
</evidence>
<dbReference type="GO" id="GO:0061817">
    <property type="term" value="P:endoplasmic reticulum-plasma membrane tethering"/>
    <property type="evidence" value="ECO:0007669"/>
    <property type="project" value="InterPro"/>
</dbReference>
<dbReference type="RefSeq" id="XP_038871304.1">
    <property type="nucleotide sequence ID" value="XM_039015376.1"/>
</dbReference>
<dbReference type="GeneID" id="120064772"/>
<dbReference type="GO" id="GO:0006869">
    <property type="term" value="P:lipid transport"/>
    <property type="evidence" value="ECO:0007669"/>
    <property type="project" value="UniProtKB-KW"/>
</dbReference>
<feature type="domain" description="C2" evidence="16">
    <location>
        <begin position="1416"/>
        <end position="1532"/>
    </location>
</feature>
<feature type="domain" description="C2" evidence="16">
    <location>
        <begin position="534"/>
        <end position="658"/>
    </location>
</feature>
<feature type="domain" description="SMP-LTD" evidence="17">
    <location>
        <begin position="42"/>
        <end position="228"/>
    </location>
</feature>
<evidence type="ECO:0000259" key="16">
    <source>
        <dbReference type="PROSITE" id="PS50004"/>
    </source>
</evidence>
<dbReference type="FunFam" id="2.60.40.150:FF:000093">
    <property type="entry name" value="Extended synaptotagmin 3"/>
    <property type="match status" value="1"/>
</dbReference>
<feature type="domain" description="C2" evidence="16">
    <location>
        <begin position="1266"/>
        <end position="1388"/>
    </location>
</feature>
<gene>
    <name evidence="19" type="primary">LOC120064772</name>
</gene>
<dbReference type="GO" id="GO:0005789">
    <property type="term" value="C:endoplasmic reticulum membrane"/>
    <property type="evidence" value="ECO:0007669"/>
    <property type="project" value="UniProtKB-SubCell"/>
</dbReference>
<keyword evidence="5" id="KW-1003">Cell membrane</keyword>
<feature type="region of interest" description="Disordered" evidence="15">
    <location>
        <begin position="1989"/>
        <end position="2051"/>
    </location>
</feature>
<feature type="domain" description="C2" evidence="16">
    <location>
        <begin position="3313"/>
        <end position="3434"/>
    </location>
</feature>
<feature type="compositionally biased region" description="Acidic residues" evidence="15">
    <location>
        <begin position="2941"/>
        <end position="2953"/>
    </location>
</feature>
<evidence type="ECO:0000256" key="7">
    <source>
        <dbReference type="ARBA" id="ARBA00022723"/>
    </source>
</evidence>
<evidence type="ECO:0000256" key="3">
    <source>
        <dbReference type="ARBA" id="ARBA00005867"/>
    </source>
</evidence>
<feature type="compositionally biased region" description="Basic and acidic residues" evidence="15">
    <location>
        <begin position="1241"/>
        <end position="1258"/>
    </location>
</feature>
<dbReference type="SMART" id="SM01426">
    <property type="entry name" value="SAM_HD_adjacent"/>
    <property type="match status" value="7"/>
</dbReference>
<feature type="compositionally biased region" description="Pro residues" evidence="15">
    <location>
        <begin position="866"/>
        <end position="879"/>
    </location>
</feature>
<dbReference type="GO" id="GO:0035091">
    <property type="term" value="F:phosphatidylinositol binding"/>
    <property type="evidence" value="ECO:0007669"/>
    <property type="project" value="TreeGrafter"/>
</dbReference>
<feature type="domain" description="C2" evidence="16">
    <location>
        <begin position="2106"/>
        <end position="2228"/>
    </location>
</feature>
<evidence type="ECO:0000256" key="12">
    <source>
        <dbReference type="ARBA" id="ARBA00023055"/>
    </source>
</evidence>
<name>A0A8U1H541_SALNM</name>
<dbReference type="GO" id="GO:0005886">
    <property type="term" value="C:plasma membrane"/>
    <property type="evidence" value="ECO:0007669"/>
    <property type="project" value="UniProtKB-SubCell"/>
</dbReference>
<evidence type="ECO:0000256" key="15">
    <source>
        <dbReference type="SAM" id="MobiDB-lite"/>
    </source>
</evidence>
<dbReference type="Pfam" id="PF00168">
    <property type="entry name" value="C2"/>
    <property type="match status" value="17"/>
</dbReference>
<keyword evidence="7" id="KW-0479">Metal-binding</keyword>
<dbReference type="PROSITE" id="PS50004">
    <property type="entry name" value="C2"/>
    <property type="match status" value="17"/>
</dbReference>
<feature type="region of interest" description="Disordered" evidence="15">
    <location>
        <begin position="1194"/>
        <end position="1281"/>
    </location>
</feature>
<feature type="domain" description="C2" evidence="16">
    <location>
        <begin position="379"/>
        <end position="494"/>
    </location>
</feature>
<dbReference type="KEGG" id="snh:120064772"/>
<dbReference type="GO" id="GO:0005509">
    <property type="term" value="F:calcium ion binding"/>
    <property type="evidence" value="ECO:0007669"/>
    <property type="project" value="TreeGrafter"/>
</dbReference>
<dbReference type="InterPro" id="IPR000008">
    <property type="entry name" value="C2_dom"/>
</dbReference>
<dbReference type="GO" id="GO:0031210">
    <property type="term" value="F:phosphatidylcholine binding"/>
    <property type="evidence" value="ECO:0007669"/>
    <property type="project" value="TreeGrafter"/>
</dbReference>
<dbReference type="SUPFAM" id="SSF49562">
    <property type="entry name" value="C2 domain (Calcium/lipid-binding domain, CaLB)"/>
    <property type="match status" value="17"/>
</dbReference>
<comment type="similarity">
    <text evidence="3">Belongs to the extended synaptotagmin family.</text>
</comment>
<feature type="domain" description="C2" evidence="16">
    <location>
        <begin position="1808"/>
        <end position="1924"/>
    </location>
</feature>
<evidence type="ECO:0000256" key="4">
    <source>
        <dbReference type="ARBA" id="ARBA00022448"/>
    </source>
</evidence>
<keyword evidence="18" id="KW-1185">Reference proteome</keyword>
<organism evidence="18 19">
    <name type="scientific">Salvelinus namaycush</name>
    <name type="common">Lake trout</name>
    <name type="synonym">Salmo namaycush</name>
    <dbReference type="NCBI Taxonomy" id="8040"/>
    <lineage>
        <taxon>Eukaryota</taxon>
        <taxon>Metazoa</taxon>
        <taxon>Chordata</taxon>
        <taxon>Craniata</taxon>
        <taxon>Vertebrata</taxon>
        <taxon>Euteleostomi</taxon>
        <taxon>Actinopterygii</taxon>
        <taxon>Neopterygii</taxon>
        <taxon>Teleostei</taxon>
        <taxon>Protacanthopterygii</taxon>
        <taxon>Salmoniformes</taxon>
        <taxon>Salmonidae</taxon>
        <taxon>Salmoninae</taxon>
        <taxon>Salvelinus</taxon>
    </lineage>
</organism>
<protein>
    <submittedName>
        <fullName evidence="19">Uncharacterized protein LOC120064772</fullName>
    </submittedName>
</protein>
<feature type="compositionally biased region" description="Basic and acidic residues" evidence="15">
    <location>
        <begin position="882"/>
        <end position="899"/>
    </location>
</feature>
<feature type="compositionally biased region" description="Acidic residues" evidence="15">
    <location>
        <begin position="2490"/>
        <end position="2502"/>
    </location>
</feature>
<feature type="region of interest" description="Disordered" evidence="15">
    <location>
        <begin position="2438"/>
        <end position="2515"/>
    </location>
</feature>
<feature type="domain" description="C2" evidence="16">
    <location>
        <begin position="907"/>
        <end position="1029"/>
    </location>
</feature>
<feature type="domain" description="C2" evidence="16">
    <location>
        <begin position="2557"/>
        <end position="2679"/>
    </location>
</feature>
<dbReference type="InterPro" id="IPR035892">
    <property type="entry name" value="C2_domain_sf"/>
</dbReference>
<keyword evidence="12" id="KW-0445">Lipid transport</keyword>
<feature type="compositionally biased region" description="Low complexity" evidence="15">
    <location>
        <begin position="2446"/>
        <end position="2456"/>
    </location>
</feature>
<keyword evidence="9" id="KW-0256">Endoplasmic reticulum</keyword>
<evidence type="ECO:0000256" key="2">
    <source>
        <dbReference type="ARBA" id="ARBA00004477"/>
    </source>
</evidence>
<keyword evidence="8" id="KW-0677">Repeat</keyword>
<feature type="domain" description="C2" evidence="16">
    <location>
        <begin position="1045"/>
        <end position="1161"/>
    </location>
</feature>
<keyword evidence="13" id="KW-0446">Lipid-binding</keyword>
<dbReference type="Pfam" id="PF17047">
    <property type="entry name" value="SMP_LBD"/>
    <property type="match status" value="1"/>
</dbReference>
<evidence type="ECO:0000256" key="1">
    <source>
        <dbReference type="ARBA" id="ARBA00004202"/>
    </source>
</evidence>
<dbReference type="InterPro" id="IPR039010">
    <property type="entry name" value="Synaptotagmin_SMP"/>
</dbReference>
<dbReference type="SMART" id="SM00239">
    <property type="entry name" value="C2"/>
    <property type="match status" value="17"/>
</dbReference>
<feature type="domain" description="C2" evidence="16">
    <location>
        <begin position="2707"/>
        <end position="2823"/>
    </location>
</feature>
<sequence length="3441" mass="385499">MKPPGFDAVSVLWTFGKCLGALLPVYLAGYYRVSASFLVFGLMVYTGWRHSREAKEARLRSAIHHYENEQQYTKLLVETIAPSIRSSSTHLQTLTFTKVDFGDKAMKVVGVRAHTENERGQVLLDVYISYVGNVEINVEVKRYFCKAGVKGIQLHGMMRVILEPLIGDVPIVGAVTMFFIRRPKLDINWTGLTNLLDIPGLNIMSDTMIMDAISSHLVLPNRLTVPLVADLHVAQLRSPLPRGVVRIHLLEADDLPAKDNYMKGVIAGLSDPYALCRVGPQTFTSHVVDNTVCPKWGEMYEVIVHEVPGQELEVEVYDKDPDKDDFLGRTKIDLGIVKKSKVVDEWFTLKETKSGRVHFRLEWLVLLPNTERLEQVLQRNESMTVSSKTSDPPSAAILAVYLDKAEALPMKKGNKEPSPMVQLSVQDITQESRTCWTTINPTWEDAFTFFIPDPHKQSIDIQVKDNDRIQTLGSLSIPLSRLLSGPNLSLDQWFQLDKSGPASRIYINTVLRVLWLDEENIPTSSTEAANLAAGLSKIRPQQTSPDPSFATEGVLRIHLLEGQNLVPKDNMMGGMVKGKSDPYVKINIGGETFESRVINRNLNPTWNEMYEVVLTTLPGQELHVELFDKDMDMKDDFMGRLKISLKDIITSQYTDQWYILNDVKSGRLHLVLEWVPTVSQPDRLDQVFQFQSRQSYHNKVFPSMALLFVFVERADGLPLKKSGKEPKVGAELVVGGTSHKTTVCDRTISPQWDEAFYFLVHDPREEILIVKLSHSWTLPIGSLVVPVRELLSEPDLVLDQWLRLDGASPDSQILLRAELKVLCPKKCEIDVERADQPRARAASTAEQRLERDTVQQRSSSGDTPSVPSPSPSSIPAPVPEPEEAKRVTVTEMVAEKVPEEVTEEPSLPGTLPTHTNPKPSFGSEGVLRIHLLEAQNLIAKDNLMGGLKKGKSDPYVKINIGGVKFKSHVIKENLNPTWNEMFETVMTPQSDQEVQVELYDEDMDKDDFLGRCNISMRDIIHSQYTDQWYTLNDVKSGRVHLVLEWVLQLQSLQSYQNKAVPSAALLFVYMDRAHSLPLKKSGKEPNAGAELVLGETTYRTKVCDRTNSPQWEEAFYFLVRDPREEILIVKLSSAWDQAMGSLVVPVRELLSEPDLVLDQWLRLDGASPDSQILLRAELKVLCPRKCEIDVERADQPRARAASTAEQRLERDTVQQRSSSGDTPSVPSPSPSSIPAPVPEPEEAKRVTVTEMVAEKVPEEVTEEPSLPGTLPTHTNPKPSFGSEGVLRIHLLEAQNLIAKDNLMGGLKKGKSDPYVKINIGGVKFKSHVIKENLNPTWNEMFETVMTPQSDQEVQVELYDEDMDKDDFLGRCNISMRDIIHSQYTDQWYTLNDVKSGRVHLVLEWVPTVSQPDRLDRVLQLQSLQSYQNKAVPSAALLFVYMDRAHSLPLKKSGKEPNAGAELVLGETTYRTKVCDRTNSPQWEEAFYFLVRDPREEILIVKLSSAWDQAMGSLVVPVRELLSEPDLVLDQWLRLDGASPDSQILLRAELKVLCPRKCEIDVERADQPRARAASTAEQRLERDTVQQRSSSGDTPSVPSPSPSSIPAPVPEPEEAKRVTVTEMVAEKVPEEVTEEPSLPGTLPTHTNPKPSFGSEGVLRIHLLEAQNLIAKDNLMGGLKKGKSDPYVKINIGGVKFKSHVIKENLNPTWNEMFEVWRFTYSFLSKCYSQCDVFPQTVMTPQSDQEVQVELYDEDMDKDDFLGRCNISMRDIIHSQYTDQWYTLSDVKSGRLHLVLEWVPTVSQPDRLDQVLQLQSLQSYQNKAVPSAALLFVYMDRAHSLPLKKSGKEPKAGAELVLGETTYRTKVCDRTNSPQWEEAFYFLVRDPREEILIVKLSSAWDQAIGSLVVPVRELLSEPDLVLDQWLRLDGASPDSQILLRAELKILNSKMTEGVGVPQGSVSGPETITSWSYSEEEEPITIEQPVTATIEEDQHSEVPSEKSVAVSSQPSISEPEEAEVVFEVPKEDPSPPETLHTHTTPDPSFETEKEEPEEPITITQLSVTTDTEELQPWQGQMAGSVTEDIARATVSSLPSVSVLEEAEAMPDVIPETRPPHTTPHPSFGAEGVLRIHVLEAQDLVAMDKLMGGLKKGKSDPYVKINIGVVKFKSHVIKENLNPTWNEMFETVLTPQAGQEVQVELYDKDMDKDDFLGRFMMRLSDVISSQYTDQWYTLNDVKSGRLHLVLEWVPTVSQPDRLNKVLQLQSLQSYQNKAVPSAALLFVYMDRAHSLPLKKSGKEPKAGAELVLGETTYRTKVCDRTNSPQWEEAFYFLVRDPREEILIVKLSSAWDQALGSLVVPVRELLSEPDLVLDQWLSLDGASPDSQILLRAELKILNSKMTEGVGVPQGSVSGPETIMSGSYSEEKEQITIEQPVTATIGEKQHSEVPSEESVAVSSQPSISEPEEAEVVFEVPKEDPSPPETHPTHTTPDPSFDTEIEEPEETEEPITITQLSVTTDTEELQPWQGQMAGSVTEDIARATVSSLPSVSVLEEAEAMPDVIPETRPPHTTPHPSFGAEGVLRIHVLEAQDLVAMDKLMGGLKKGKSDPYVKINIGVVKFKSHVIKENLNPTWNEMFETVLTPQAGQEVQVELYDKDMDKDDFLGRFMMRLSDVISSQYTDQWYTLNDVKSGRLHLVLEWVPTVSQPDRLNKVLQLQSLQSYQNKAVPSAALLFVYMDRAHSLPLKKSGKEPKAGAELVLGETTYRTKVCDRTNSPQWEEAFYFLVRDPREEILIVKLSSAWDQALGSLVVPVRELLSEPDLVLDQWLSLDGASPDSQILLRAELKILNSKMTEGVGVPQGSVSGPETIMSGSYSEEKEQITIEQPVTATIGEKQHSEVPSEESVAVSSQPSISEPEEAEVVFEVPKEDPSPPETHPTHTTPDPSFDTEIEEPEETEEPITITQLSVTTDTEELQPWQGQMAGSVTEDIARATVSSLPSVSVLEEAEAMPDVIPETRPPHTTPHPSFGAEGVLRIHVLEAQDLVAMDKLMGGLKKGKSDPYVKINIGVVKFKSHVIKENLNPTWNEMFETVLTPQAGQEVQVELYDKDMDKDDFLGRFMMRLSDVISSQYTDQWYTLNDVKSGRVHLVLEWVRTVSEPDRLDQVLQLQSLQSYQNKAVPSAALLFVYMDRAHSLPMKKSGKEPKAGAELVLGETTYRTKVCDRTNSPQWDEAFYFLVRDPKEEMLIVKLSSAWDQAMGSLVVPVRELLSQPDLVLDQWLSLDGASPDSQILLRAELKILESKMVDLIGHGILPCAARNCGQVKLSLSYASKKKKLTITVHACRDLESSSKDGLDTYVSLMLLPDKNKATKRKTSIKKRDLNPEYNERFEFELSVEEARRRHLSVSVKNSKASFRSSDLIGQVQIELAQIDLASGVTEWFDLKQEAE</sequence>
<evidence type="ECO:0000256" key="14">
    <source>
        <dbReference type="ARBA" id="ARBA00023136"/>
    </source>
</evidence>